<gene>
    <name evidence="1" type="ORF">E3T27_14565</name>
</gene>
<evidence type="ECO:0000313" key="2">
    <source>
        <dbReference type="Proteomes" id="UP000298424"/>
    </source>
</evidence>
<comment type="caution">
    <text evidence="1">The sequence shown here is derived from an EMBL/GenBank/DDBJ whole genome shotgun (WGS) entry which is preliminary data.</text>
</comment>
<protein>
    <submittedName>
        <fullName evidence="1">Uncharacterized protein</fullName>
    </submittedName>
</protein>
<reference evidence="1 2" key="1">
    <citation type="submission" date="2019-03" db="EMBL/GenBank/DDBJ databases">
        <title>Genomics of glacier-inhabiting Cryobacterium strains.</title>
        <authorList>
            <person name="Liu Q."/>
            <person name="Xin Y.-H."/>
        </authorList>
    </citation>
    <scope>NUCLEOTIDE SEQUENCE [LARGE SCALE GENOMIC DNA]</scope>
    <source>
        <strain evidence="1 2">TMT1-1</strain>
    </source>
</reference>
<name>A0A4V3INQ5_9MICO</name>
<proteinExistence type="predicted"/>
<dbReference type="EMBL" id="SOGT01000015">
    <property type="protein sequence ID" value="TFD23998.1"/>
    <property type="molecule type" value="Genomic_DNA"/>
</dbReference>
<dbReference type="AlphaFoldDB" id="A0A4V3INQ5"/>
<keyword evidence="2" id="KW-1185">Reference proteome</keyword>
<sequence length="122" mass="13273">MTVDVELFLRTIRQQLQQTPRIAPEKDWVAGGQAADGRAVVLYTAKDGGALLGRIWNLDSYAVLFGTEDAAKLARAAYTSEISEPEGPAVLRQEGWADGLVENTNSMRWLGLVPDTTPDSIV</sequence>
<dbReference type="RefSeq" id="WP_134573588.1">
    <property type="nucleotide sequence ID" value="NZ_SOGT01000015.1"/>
</dbReference>
<accession>A0A4V3INQ5</accession>
<organism evidence="1 2">
    <name type="scientific">Cryobacterium lyxosi</name>
    <dbReference type="NCBI Taxonomy" id="1259228"/>
    <lineage>
        <taxon>Bacteria</taxon>
        <taxon>Bacillati</taxon>
        <taxon>Actinomycetota</taxon>
        <taxon>Actinomycetes</taxon>
        <taxon>Micrococcales</taxon>
        <taxon>Microbacteriaceae</taxon>
        <taxon>Cryobacterium</taxon>
    </lineage>
</organism>
<dbReference type="Proteomes" id="UP000298424">
    <property type="component" value="Unassembled WGS sequence"/>
</dbReference>
<evidence type="ECO:0000313" key="1">
    <source>
        <dbReference type="EMBL" id="TFD23998.1"/>
    </source>
</evidence>